<dbReference type="Pfam" id="PF13445">
    <property type="entry name" value="zf-RING_UBOX"/>
    <property type="match status" value="1"/>
</dbReference>
<dbReference type="PROSITE" id="PS51125">
    <property type="entry name" value="NHL"/>
    <property type="match status" value="3"/>
</dbReference>
<dbReference type="Gene3D" id="3.30.160.60">
    <property type="entry name" value="Classic Zinc Finger"/>
    <property type="match status" value="1"/>
</dbReference>
<dbReference type="KEGG" id="bbel:109477547"/>
<keyword evidence="7 9" id="KW-0863">Zinc-finger</keyword>
<keyword evidence="5" id="KW-0479">Metal-binding</keyword>
<feature type="compositionally biased region" description="Polar residues" evidence="12">
    <location>
        <begin position="324"/>
        <end position="333"/>
    </location>
</feature>
<evidence type="ECO:0000313" key="15">
    <source>
        <dbReference type="Proteomes" id="UP000515135"/>
    </source>
</evidence>
<dbReference type="FunFam" id="2.120.10.30:FF:000064">
    <property type="entry name" value="Uncharacterized protein"/>
    <property type="match status" value="1"/>
</dbReference>
<keyword evidence="6" id="KW-0677">Repeat</keyword>
<dbReference type="FunFam" id="3.30.40.10:FF:000623">
    <property type="entry name" value="Uncharacterized protein, isoform A"/>
    <property type="match status" value="1"/>
</dbReference>
<dbReference type="Proteomes" id="UP000515135">
    <property type="component" value="Unplaced"/>
</dbReference>
<evidence type="ECO:0000259" key="13">
    <source>
        <dbReference type="PROSITE" id="PS50089"/>
    </source>
</evidence>
<feature type="coiled-coil region" evidence="11">
    <location>
        <begin position="191"/>
        <end position="254"/>
    </location>
</feature>
<evidence type="ECO:0000256" key="6">
    <source>
        <dbReference type="ARBA" id="ARBA00022737"/>
    </source>
</evidence>
<dbReference type="InterPro" id="IPR011042">
    <property type="entry name" value="6-blade_b-propeller_TolB-like"/>
</dbReference>
<feature type="repeat" description="NHL" evidence="10">
    <location>
        <begin position="372"/>
        <end position="413"/>
    </location>
</feature>
<dbReference type="SUPFAM" id="SSF57850">
    <property type="entry name" value="RING/U-box"/>
    <property type="match status" value="1"/>
</dbReference>
<dbReference type="GeneID" id="109477547"/>
<organism evidence="15 16">
    <name type="scientific">Branchiostoma belcheri</name>
    <name type="common">Amphioxus</name>
    <dbReference type="NCBI Taxonomy" id="7741"/>
    <lineage>
        <taxon>Eukaryota</taxon>
        <taxon>Metazoa</taxon>
        <taxon>Chordata</taxon>
        <taxon>Cephalochordata</taxon>
        <taxon>Leptocardii</taxon>
        <taxon>Amphioxiformes</taxon>
        <taxon>Branchiostomatidae</taxon>
        <taxon>Branchiostoma</taxon>
    </lineage>
</organism>
<evidence type="ECO:0000256" key="8">
    <source>
        <dbReference type="ARBA" id="ARBA00022833"/>
    </source>
</evidence>
<dbReference type="FunFam" id="2.40.10.500:FF:000001">
    <property type="entry name" value="tripartite motif-containing protein 3-like"/>
    <property type="match status" value="1"/>
</dbReference>
<dbReference type="SUPFAM" id="SSF63825">
    <property type="entry name" value="YWTD domain"/>
    <property type="match status" value="1"/>
</dbReference>
<dbReference type="InterPro" id="IPR013083">
    <property type="entry name" value="Znf_RING/FYVE/PHD"/>
</dbReference>
<dbReference type="Gene3D" id="3.30.40.10">
    <property type="entry name" value="Zinc/RING finger domain, C3HC4 (zinc finger)"/>
    <property type="match status" value="1"/>
</dbReference>
<name>A0A6P4ZXV6_BRABE</name>
<dbReference type="PANTHER" id="PTHR24104">
    <property type="entry name" value="E3 UBIQUITIN-PROTEIN LIGASE NHLRC1-RELATED"/>
    <property type="match status" value="1"/>
</dbReference>
<feature type="repeat" description="NHL" evidence="10">
    <location>
        <begin position="584"/>
        <end position="627"/>
    </location>
</feature>
<gene>
    <name evidence="16" type="primary">LOC109477547</name>
</gene>
<reference evidence="16" key="1">
    <citation type="submission" date="2025-08" db="UniProtKB">
        <authorList>
            <consortium name="RefSeq"/>
        </authorList>
    </citation>
    <scope>IDENTIFICATION</scope>
    <source>
        <tissue evidence="16">Gonad</tissue>
    </source>
</reference>
<feature type="region of interest" description="Disordered" evidence="12">
    <location>
        <begin position="308"/>
        <end position="368"/>
    </location>
</feature>
<dbReference type="PROSITE" id="PS50089">
    <property type="entry name" value="ZF_RING_2"/>
    <property type="match status" value="1"/>
</dbReference>
<dbReference type="SUPFAM" id="SSF57845">
    <property type="entry name" value="B-box zinc-binding domain"/>
    <property type="match status" value="1"/>
</dbReference>
<evidence type="ECO:0000256" key="3">
    <source>
        <dbReference type="ARBA" id="ARBA00012483"/>
    </source>
</evidence>
<dbReference type="RefSeq" id="XP_019634421.1">
    <property type="nucleotide sequence ID" value="XM_019778862.1"/>
</dbReference>
<evidence type="ECO:0000256" key="2">
    <source>
        <dbReference type="ARBA" id="ARBA00008518"/>
    </source>
</evidence>
<dbReference type="InterPro" id="IPR050952">
    <property type="entry name" value="TRIM-NHL_E3_ligases"/>
</dbReference>
<dbReference type="InterPro" id="IPR001841">
    <property type="entry name" value="Znf_RING"/>
</dbReference>
<evidence type="ECO:0000256" key="7">
    <source>
        <dbReference type="ARBA" id="ARBA00022771"/>
    </source>
</evidence>
<evidence type="ECO:0000313" key="16">
    <source>
        <dbReference type="RefSeq" id="XP_019634421.1"/>
    </source>
</evidence>
<protein>
    <recommendedName>
        <fullName evidence="3">RING-type E3 ubiquitin transferase</fullName>
        <ecNumber evidence="3">2.3.2.27</ecNumber>
    </recommendedName>
</protein>
<dbReference type="OrthoDB" id="6105938at2759"/>
<dbReference type="GO" id="GO:0043161">
    <property type="term" value="P:proteasome-mediated ubiquitin-dependent protein catabolic process"/>
    <property type="evidence" value="ECO:0007669"/>
    <property type="project" value="TreeGrafter"/>
</dbReference>
<sequence length="668" mass="73056">MAAAPLSLGEQISEDLSCSICLELFTRPKVLPCQHTFCQDCLQDHAGRGGTFQCPICRKQVKLPGKGVAALPDNLMAANMCETLQNRATLSGERREQPQSENMCSFHPSKGLELYCKLCQIQVCEQCSEETHNGHGTTTIKKAVQERIPAVQALIHEGRNILGGYHSFMKGLGQTEKNLNRKKQETDKGIHQAYNQMVKKLEKRRDQLLSEAEKDHKKNLQKIQSGRDSVSADINELSAACGQAEQEMERKGKELLSQETILTLTVGKYRGKAAPTPVQTQPAVFQPTDTPVPVLGHVMVQSLPKAPIPAAPAARGRGHHHGNQRQSVRSLPSASIPPPRTRGPPPSINAVPKGAGHHQGNQSQKELQRVTFGGKGSESGKFNGPVGATMSGRGDLVFVADCGNQRIQVFNLQGTFVRQFPTVVPEEQILGQGSLPPLSTVTTTISDKKYMRPCDVVMDKIEKLWVVGSVSPANLAVQYNKHGWMLGKIDLKNSWWDRGVAVDTKRNHILVTDITGEWCLNGGDLYARVQVFRTDGKLVRTVDQHQGIGYPQYMNITVDGVGRILVSDWDNHCVSVYNKAGGFLFQFGGLGSGEGQLKHPCGICTDRAGNIIVADKGNGRVEMFDKRGKFLKHIATDMEGPQAVAMATQGHLIVTDCSSHTVTIFSNF</sequence>
<keyword evidence="4" id="KW-0597">Phosphoprotein</keyword>
<proteinExistence type="inferred from homology"/>
<keyword evidence="11" id="KW-0175">Coiled coil</keyword>
<dbReference type="InterPro" id="IPR000315">
    <property type="entry name" value="Znf_B-box"/>
</dbReference>
<dbReference type="Gene3D" id="2.120.10.30">
    <property type="entry name" value="TolB, C-terminal domain"/>
    <property type="match status" value="2"/>
</dbReference>
<dbReference type="AlphaFoldDB" id="A0A6P4ZXV6"/>
<evidence type="ECO:0000256" key="11">
    <source>
        <dbReference type="SAM" id="Coils"/>
    </source>
</evidence>
<dbReference type="PROSITE" id="PS00518">
    <property type="entry name" value="ZF_RING_1"/>
    <property type="match status" value="1"/>
</dbReference>
<dbReference type="Pfam" id="PF00643">
    <property type="entry name" value="zf-B_box"/>
    <property type="match status" value="1"/>
</dbReference>
<dbReference type="EC" id="2.3.2.27" evidence="3"/>
<dbReference type="InterPro" id="IPR027370">
    <property type="entry name" value="Znf-RING_euk"/>
</dbReference>
<dbReference type="GO" id="GO:0000209">
    <property type="term" value="P:protein polyubiquitination"/>
    <property type="evidence" value="ECO:0007669"/>
    <property type="project" value="TreeGrafter"/>
</dbReference>
<feature type="repeat" description="NHL" evidence="10">
    <location>
        <begin position="628"/>
        <end position="668"/>
    </location>
</feature>
<evidence type="ECO:0000256" key="9">
    <source>
        <dbReference type="PROSITE-ProRule" id="PRU00024"/>
    </source>
</evidence>
<accession>A0A6P4ZXV6</accession>
<evidence type="ECO:0000256" key="12">
    <source>
        <dbReference type="SAM" id="MobiDB-lite"/>
    </source>
</evidence>
<evidence type="ECO:0000259" key="14">
    <source>
        <dbReference type="PROSITE" id="PS50119"/>
    </source>
</evidence>
<feature type="domain" description="B box-type" evidence="14">
    <location>
        <begin position="99"/>
        <end position="140"/>
    </location>
</feature>
<dbReference type="GO" id="GO:0061630">
    <property type="term" value="F:ubiquitin protein ligase activity"/>
    <property type="evidence" value="ECO:0007669"/>
    <property type="project" value="UniProtKB-EC"/>
</dbReference>
<feature type="compositionally biased region" description="Pro residues" evidence="12">
    <location>
        <begin position="335"/>
        <end position="347"/>
    </location>
</feature>
<keyword evidence="15" id="KW-1185">Reference proteome</keyword>
<dbReference type="SMART" id="SM00184">
    <property type="entry name" value="RING"/>
    <property type="match status" value="1"/>
</dbReference>
<dbReference type="Pfam" id="PF01436">
    <property type="entry name" value="NHL"/>
    <property type="match status" value="2"/>
</dbReference>
<keyword evidence="8" id="KW-0862">Zinc</keyword>
<dbReference type="InterPro" id="IPR001258">
    <property type="entry name" value="NHL_repeat"/>
</dbReference>
<dbReference type="PANTHER" id="PTHR24104:SF50">
    <property type="entry name" value="SMP-30_GLUCONOLACTONASE_LRE-LIKE REGION DOMAIN-CONTAINING PROTEIN"/>
    <property type="match status" value="1"/>
</dbReference>
<feature type="domain" description="RING-type" evidence="13">
    <location>
        <begin position="18"/>
        <end position="58"/>
    </location>
</feature>
<evidence type="ECO:0000256" key="10">
    <source>
        <dbReference type="PROSITE-ProRule" id="PRU00504"/>
    </source>
</evidence>
<dbReference type="InterPro" id="IPR017907">
    <property type="entry name" value="Znf_RING_CS"/>
</dbReference>
<dbReference type="PROSITE" id="PS50119">
    <property type="entry name" value="ZF_BBOX"/>
    <property type="match status" value="1"/>
</dbReference>
<dbReference type="GO" id="GO:0008270">
    <property type="term" value="F:zinc ion binding"/>
    <property type="evidence" value="ECO:0007669"/>
    <property type="project" value="UniProtKB-KW"/>
</dbReference>
<dbReference type="SMART" id="SM00336">
    <property type="entry name" value="BBOX"/>
    <property type="match status" value="1"/>
</dbReference>
<comment type="similarity">
    <text evidence="2">Belongs to the TRIM/RBCC family.</text>
</comment>
<evidence type="ECO:0000256" key="1">
    <source>
        <dbReference type="ARBA" id="ARBA00000900"/>
    </source>
</evidence>
<comment type="catalytic activity">
    <reaction evidence="1">
        <text>S-ubiquitinyl-[E2 ubiquitin-conjugating enzyme]-L-cysteine + [acceptor protein]-L-lysine = [E2 ubiquitin-conjugating enzyme]-L-cysteine + N(6)-ubiquitinyl-[acceptor protein]-L-lysine.</text>
        <dbReference type="EC" id="2.3.2.27"/>
    </reaction>
</comment>
<evidence type="ECO:0000256" key="5">
    <source>
        <dbReference type="ARBA" id="ARBA00022723"/>
    </source>
</evidence>
<evidence type="ECO:0000256" key="4">
    <source>
        <dbReference type="ARBA" id="ARBA00022553"/>
    </source>
</evidence>